<feature type="repeat" description="TNFR-Cys" evidence="11">
    <location>
        <begin position="59"/>
        <end position="100"/>
    </location>
</feature>
<dbReference type="GO" id="GO:0006915">
    <property type="term" value="P:apoptotic process"/>
    <property type="evidence" value="ECO:0007669"/>
    <property type="project" value="UniProtKB-KW"/>
</dbReference>
<keyword evidence="9 11" id="KW-1015">Disulfide bond</keyword>
<feature type="domain" description="TNFR-Cys" evidence="16">
    <location>
        <begin position="101"/>
        <end position="143"/>
    </location>
</feature>
<gene>
    <name evidence="17" type="ORF">AGOR_G00211710</name>
</gene>
<dbReference type="Gene3D" id="1.10.533.10">
    <property type="entry name" value="Death Domain, Fas"/>
    <property type="match status" value="1"/>
</dbReference>
<dbReference type="SMART" id="SM00005">
    <property type="entry name" value="DEATH"/>
    <property type="match status" value="1"/>
</dbReference>
<dbReference type="PROSITE" id="PS50050">
    <property type="entry name" value="TNFR_NGFR_2"/>
    <property type="match status" value="3"/>
</dbReference>
<dbReference type="PROSITE" id="PS00652">
    <property type="entry name" value="TNFR_NGFR_1"/>
    <property type="match status" value="1"/>
</dbReference>
<dbReference type="InterPro" id="IPR000488">
    <property type="entry name" value="Death_dom"/>
</dbReference>
<dbReference type="OrthoDB" id="10061577at2759"/>
<feature type="domain" description="TNFR-Cys" evidence="16">
    <location>
        <begin position="59"/>
        <end position="100"/>
    </location>
</feature>
<dbReference type="Gene3D" id="2.10.50.10">
    <property type="entry name" value="Tumor Necrosis Factor Receptor, subunit A, domain 2"/>
    <property type="match status" value="3"/>
</dbReference>
<evidence type="ECO:0000256" key="9">
    <source>
        <dbReference type="ARBA" id="ARBA00023157"/>
    </source>
</evidence>
<feature type="disulfide bond" evidence="11">
    <location>
        <begin position="125"/>
        <end position="143"/>
    </location>
</feature>
<protein>
    <recommendedName>
        <fullName evidence="19">Tumor necrosis factor receptor superfamily member 16</fullName>
    </recommendedName>
</protein>
<evidence type="ECO:0000259" key="15">
    <source>
        <dbReference type="PROSITE" id="PS50017"/>
    </source>
</evidence>
<dbReference type="EMBL" id="JAERUA010000020">
    <property type="protein sequence ID" value="KAI1886216.1"/>
    <property type="molecule type" value="Genomic_DNA"/>
</dbReference>
<dbReference type="Proteomes" id="UP000829720">
    <property type="component" value="Unassembled WGS sequence"/>
</dbReference>
<dbReference type="InterPro" id="IPR052302">
    <property type="entry name" value="Neurotrophin_rcpt-DD"/>
</dbReference>
<evidence type="ECO:0000256" key="12">
    <source>
        <dbReference type="SAM" id="MobiDB-lite"/>
    </source>
</evidence>
<dbReference type="GO" id="GO:0015026">
    <property type="term" value="F:coreceptor activity"/>
    <property type="evidence" value="ECO:0007669"/>
    <property type="project" value="TreeGrafter"/>
</dbReference>
<keyword evidence="7 13" id="KW-1133">Transmembrane helix</keyword>
<dbReference type="PROSITE" id="PS50017">
    <property type="entry name" value="DEATH_DOMAIN"/>
    <property type="match status" value="1"/>
</dbReference>
<evidence type="ECO:0000256" key="4">
    <source>
        <dbReference type="ARBA" id="ARBA00022703"/>
    </source>
</evidence>
<evidence type="ECO:0000256" key="11">
    <source>
        <dbReference type="PROSITE-ProRule" id="PRU00206"/>
    </source>
</evidence>
<keyword evidence="8 13" id="KW-0472">Membrane</keyword>
<feature type="domain" description="TNFR-Cys" evidence="16">
    <location>
        <begin position="145"/>
        <end position="185"/>
    </location>
</feature>
<evidence type="ECO:0000256" key="1">
    <source>
        <dbReference type="ARBA" id="ARBA00004162"/>
    </source>
</evidence>
<dbReference type="SUPFAM" id="SSF47986">
    <property type="entry name" value="DEATH domain"/>
    <property type="match status" value="1"/>
</dbReference>
<dbReference type="GO" id="GO:0007266">
    <property type="term" value="P:Rho protein signal transduction"/>
    <property type="evidence" value="ECO:0007669"/>
    <property type="project" value="TreeGrafter"/>
</dbReference>
<dbReference type="GO" id="GO:0005886">
    <property type="term" value="C:plasma membrane"/>
    <property type="evidence" value="ECO:0007669"/>
    <property type="project" value="UniProtKB-SubCell"/>
</dbReference>
<feature type="signal peptide" evidence="14">
    <location>
        <begin position="1"/>
        <end position="22"/>
    </location>
</feature>
<keyword evidence="5 14" id="KW-0732">Signal</keyword>
<evidence type="ECO:0000256" key="10">
    <source>
        <dbReference type="ARBA" id="ARBA00023180"/>
    </source>
</evidence>
<keyword evidence="10" id="KW-0325">Glycoprotein</keyword>
<feature type="disulfide bond" evidence="11">
    <location>
        <begin position="164"/>
        <end position="177"/>
    </location>
</feature>
<name>A0A8T3CP81_9TELE</name>
<dbReference type="InterPro" id="IPR011029">
    <property type="entry name" value="DEATH-like_dom_sf"/>
</dbReference>
<dbReference type="CDD" id="cd08311">
    <property type="entry name" value="Death_p75NR"/>
    <property type="match status" value="1"/>
</dbReference>
<keyword evidence="2" id="KW-1003">Cell membrane</keyword>
<comment type="caution">
    <text evidence="11">Lacks conserved residue(s) required for the propagation of feature annotation.</text>
</comment>
<dbReference type="PANTHER" id="PTHR46605:SF1">
    <property type="entry name" value="DEATH DOMAIN-CONTAINING MEMBRANE PROTEIN NRADD"/>
    <property type="match status" value="1"/>
</dbReference>
<evidence type="ECO:0000256" key="6">
    <source>
        <dbReference type="ARBA" id="ARBA00022737"/>
    </source>
</evidence>
<dbReference type="PANTHER" id="PTHR46605">
    <property type="entry name" value="TUMOR NECROSIS FACTOR RECEPTOR"/>
    <property type="match status" value="1"/>
</dbReference>
<keyword evidence="3 13" id="KW-0812">Transmembrane</keyword>
<accession>A0A8T3CP81</accession>
<feature type="region of interest" description="Disordered" evidence="12">
    <location>
        <begin position="292"/>
        <end position="320"/>
    </location>
</feature>
<dbReference type="GO" id="GO:0005035">
    <property type="term" value="F:death receptor activity"/>
    <property type="evidence" value="ECO:0007669"/>
    <property type="project" value="TreeGrafter"/>
</dbReference>
<evidence type="ECO:0000256" key="8">
    <source>
        <dbReference type="ARBA" id="ARBA00023136"/>
    </source>
</evidence>
<evidence type="ECO:0000256" key="3">
    <source>
        <dbReference type="ARBA" id="ARBA00022692"/>
    </source>
</evidence>
<feature type="disulfide bond" evidence="11">
    <location>
        <begin position="122"/>
        <end position="135"/>
    </location>
</feature>
<keyword evidence="6" id="KW-0677">Repeat</keyword>
<evidence type="ECO:0000256" key="13">
    <source>
        <dbReference type="SAM" id="Phobius"/>
    </source>
</evidence>
<evidence type="ECO:0000256" key="5">
    <source>
        <dbReference type="ARBA" id="ARBA00022729"/>
    </source>
</evidence>
<feature type="repeat" description="TNFR-Cys" evidence="11">
    <location>
        <begin position="145"/>
        <end position="185"/>
    </location>
</feature>
<feature type="chain" id="PRO_5035944065" description="Tumor necrosis factor receptor superfamily member 16" evidence="14">
    <location>
        <begin position="23"/>
        <end position="413"/>
    </location>
</feature>
<dbReference type="SUPFAM" id="SSF57586">
    <property type="entry name" value="TNF receptor-like"/>
    <property type="match status" value="2"/>
</dbReference>
<evidence type="ECO:0000256" key="2">
    <source>
        <dbReference type="ARBA" id="ARBA00022475"/>
    </source>
</evidence>
<dbReference type="InterPro" id="IPR041448">
    <property type="entry name" value="TNFR16_TM"/>
</dbReference>
<sequence length="413" mass="44068">MHSKKVALRILTLILLLKGTLGEGCASGRFTDSGECCNLCPAGHGVVAGCGQENTQCQPCQGKGLTFSAAEGLSPCHTCARCPPGISEIAPCTATQDTQCDCGEGFYLWRDENRTMGLCAACSYCGRGEGVARACGLLGNTVCQACGAGTFSEERRGSKPCQPCTQCKENEVEIRACQPNADALCMEKKLHILSRPAESDGQGGFPRWQGNRDDEEGDEASPTPRAPKFTPQEGEGNNIIPVYVSVLAAVVLGLLLYVAYKCWTSCKQKQALGKARAGELAAAPEGEKLHSDSGVFLDSHSLGDSQPSKGSKRDSKLDNRLYLNLPPHRQEEVESLLKEGEGRGWRQLAAQLGYEQERVDTFGRGEDPVHTLLSHWASQEGSTLGVLCSALNRIDRADIASTLTSPAQGTSVV</sequence>
<evidence type="ECO:0008006" key="19">
    <source>
        <dbReference type="Google" id="ProtNLM"/>
    </source>
</evidence>
<feature type="disulfide bond" evidence="11">
    <location>
        <begin position="79"/>
        <end position="92"/>
    </location>
</feature>
<feature type="domain" description="Death" evidence="15">
    <location>
        <begin position="330"/>
        <end position="407"/>
    </location>
</feature>
<dbReference type="InterPro" id="IPR034046">
    <property type="entry name" value="TNFRSF16_N"/>
</dbReference>
<feature type="region of interest" description="Disordered" evidence="12">
    <location>
        <begin position="196"/>
        <end position="234"/>
    </location>
</feature>
<dbReference type="InterPro" id="IPR001368">
    <property type="entry name" value="TNFR/NGFR_Cys_rich_reg"/>
</dbReference>
<dbReference type="Pfam" id="PF18422">
    <property type="entry name" value="TNFR_16_TM"/>
    <property type="match status" value="1"/>
</dbReference>
<evidence type="ECO:0000313" key="18">
    <source>
        <dbReference type="Proteomes" id="UP000829720"/>
    </source>
</evidence>
<organism evidence="17 18">
    <name type="scientific">Albula goreensis</name>
    <dbReference type="NCBI Taxonomy" id="1534307"/>
    <lineage>
        <taxon>Eukaryota</taxon>
        <taxon>Metazoa</taxon>
        <taxon>Chordata</taxon>
        <taxon>Craniata</taxon>
        <taxon>Vertebrata</taxon>
        <taxon>Euteleostomi</taxon>
        <taxon>Actinopterygii</taxon>
        <taxon>Neopterygii</taxon>
        <taxon>Teleostei</taxon>
        <taxon>Albuliformes</taxon>
        <taxon>Albulidae</taxon>
        <taxon>Albula</taxon>
    </lineage>
</organism>
<comment type="caution">
    <text evidence="17">The sequence shown here is derived from an EMBL/GenBank/DDBJ whole genome shotgun (WGS) entry which is preliminary data.</text>
</comment>
<reference evidence="17" key="1">
    <citation type="submission" date="2021-01" db="EMBL/GenBank/DDBJ databases">
        <authorList>
            <person name="Zahm M."/>
            <person name="Roques C."/>
            <person name="Cabau C."/>
            <person name="Klopp C."/>
            <person name="Donnadieu C."/>
            <person name="Jouanno E."/>
            <person name="Lampietro C."/>
            <person name="Louis A."/>
            <person name="Herpin A."/>
            <person name="Echchiki A."/>
            <person name="Berthelot C."/>
            <person name="Parey E."/>
            <person name="Roest-Crollius H."/>
            <person name="Braasch I."/>
            <person name="Postlethwait J."/>
            <person name="Bobe J."/>
            <person name="Montfort J."/>
            <person name="Bouchez O."/>
            <person name="Begum T."/>
            <person name="Mejri S."/>
            <person name="Adams A."/>
            <person name="Chen W.-J."/>
            <person name="Guiguen Y."/>
        </authorList>
    </citation>
    <scope>NUCLEOTIDE SEQUENCE</scope>
    <source>
        <tissue evidence="17">Blood</tissue>
    </source>
</reference>
<evidence type="ECO:0000256" key="14">
    <source>
        <dbReference type="SAM" id="SignalP"/>
    </source>
</evidence>
<feature type="disulfide bond" evidence="11">
    <location>
        <begin position="167"/>
        <end position="185"/>
    </location>
</feature>
<dbReference type="SMART" id="SM00208">
    <property type="entry name" value="TNFR"/>
    <property type="match status" value="4"/>
</dbReference>
<comment type="subcellular location">
    <subcellularLocation>
        <location evidence="1">Cell membrane</location>
        <topology evidence="1">Single-pass membrane protein</topology>
    </subcellularLocation>
</comment>
<dbReference type="Pfam" id="PF00531">
    <property type="entry name" value="Death"/>
    <property type="match status" value="1"/>
</dbReference>
<evidence type="ECO:0000313" key="17">
    <source>
        <dbReference type="EMBL" id="KAI1886216.1"/>
    </source>
</evidence>
<dbReference type="GO" id="GO:0048406">
    <property type="term" value="F:nerve growth factor binding"/>
    <property type="evidence" value="ECO:0007669"/>
    <property type="project" value="TreeGrafter"/>
</dbReference>
<dbReference type="Pfam" id="PF00020">
    <property type="entry name" value="TNFR_c6"/>
    <property type="match status" value="3"/>
</dbReference>
<dbReference type="Gene3D" id="6.10.250.1780">
    <property type="match status" value="1"/>
</dbReference>
<feature type="transmembrane region" description="Helical" evidence="13">
    <location>
        <begin position="240"/>
        <end position="260"/>
    </location>
</feature>
<proteinExistence type="predicted"/>
<keyword evidence="4" id="KW-0053">Apoptosis</keyword>
<evidence type="ECO:0000256" key="7">
    <source>
        <dbReference type="ARBA" id="ARBA00022989"/>
    </source>
</evidence>
<dbReference type="GO" id="GO:0009986">
    <property type="term" value="C:cell surface"/>
    <property type="evidence" value="ECO:0007669"/>
    <property type="project" value="TreeGrafter"/>
</dbReference>
<feature type="disulfide bond" evidence="11">
    <location>
        <begin position="146"/>
        <end position="161"/>
    </location>
</feature>
<feature type="disulfide bond" evidence="11">
    <location>
        <begin position="82"/>
        <end position="100"/>
    </location>
</feature>
<feature type="repeat" description="TNFR-Cys" evidence="11">
    <location>
        <begin position="101"/>
        <end position="143"/>
    </location>
</feature>
<dbReference type="AlphaFoldDB" id="A0A8T3CP81"/>
<evidence type="ECO:0000259" key="16">
    <source>
        <dbReference type="PROSITE" id="PS50050"/>
    </source>
</evidence>
<keyword evidence="18" id="KW-1185">Reference proteome</keyword>
<dbReference type="CDD" id="cd13416">
    <property type="entry name" value="TNFRSF16"/>
    <property type="match status" value="1"/>
</dbReference>